<proteinExistence type="predicted"/>
<dbReference type="WBParaSite" id="ES5_v2.g6285.t1">
    <property type="protein sequence ID" value="ES5_v2.g6285.t1"/>
    <property type="gene ID" value="ES5_v2.g6285"/>
</dbReference>
<dbReference type="Proteomes" id="UP000887579">
    <property type="component" value="Unplaced"/>
</dbReference>
<evidence type="ECO:0000313" key="1">
    <source>
        <dbReference type="Proteomes" id="UP000887579"/>
    </source>
</evidence>
<sequence length="430" mass="49030">MSYYQTYPKVEIKPLNFDDTMTDDEHDENDGPISTYIDVEDDVKNVSRCSEKILLDESTFLNCSSNSTFTVLRKNLYRPDYANSTPGPIRIMRKRKYAEAVTTHTTLLPHMPNEILNRVFSFCNKRDLLAIGSTCKRFYDVTSTQTHWTKINLCGKKVPETALHRMISRKSKSLCMISCVVFLDPILLNRTFVECNLTRLDLSWAKFPDIKVMKGILSRCMQLQYLGLESQSIDSEILEMVAKNRDLLVLNLSSCQVIDAESLSRVFESCNKLTDLNLSWTYPDEATSAVIINEIPSSIERFAISGMSDRIAFHDAGLIKILSRLPNLTELDIGDNNGVTSTFILELGKRKNFRILTACRCFGIEPIAFTTLKYVRVMNIFGTINSTGFDYMKSILPNLSLNVNPFTTIGRSQHELNQNLFWNDDISEPY</sequence>
<organism evidence="1 2">
    <name type="scientific">Panagrolaimus sp. ES5</name>
    <dbReference type="NCBI Taxonomy" id="591445"/>
    <lineage>
        <taxon>Eukaryota</taxon>
        <taxon>Metazoa</taxon>
        <taxon>Ecdysozoa</taxon>
        <taxon>Nematoda</taxon>
        <taxon>Chromadorea</taxon>
        <taxon>Rhabditida</taxon>
        <taxon>Tylenchina</taxon>
        <taxon>Panagrolaimomorpha</taxon>
        <taxon>Panagrolaimoidea</taxon>
        <taxon>Panagrolaimidae</taxon>
        <taxon>Panagrolaimus</taxon>
    </lineage>
</organism>
<reference evidence="2" key="1">
    <citation type="submission" date="2022-11" db="UniProtKB">
        <authorList>
            <consortium name="WormBaseParasite"/>
        </authorList>
    </citation>
    <scope>IDENTIFICATION</scope>
</reference>
<accession>A0AC34GPJ8</accession>
<evidence type="ECO:0000313" key="2">
    <source>
        <dbReference type="WBParaSite" id="ES5_v2.g6285.t1"/>
    </source>
</evidence>
<protein>
    <submittedName>
        <fullName evidence="2">F-box domain-containing protein</fullName>
    </submittedName>
</protein>
<name>A0AC34GPJ8_9BILA</name>